<proteinExistence type="predicted"/>
<name>A0A165X0E8_9AGAM</name>
<reference evidence="1 2" key="1">
    <citation type="journal article" date="2016" name="Mol. Biol. Evol.">
        <title>Comparative Genomics of Early-Diverging Mushroom-Forming Fungi Provides Insights into the Origins of Lignocellulose Decay Capabilities.</title>
        <authorList>
            <person name="Nagy L.G."/>
            <person name="Riley R."/>
            <person name="Tritt A."/>
            <person name="Adam C."/>
            <person name="Daum C."/>
            <person name="Floudas D."/>
            <person name="Sun H."/>
            <person name="Yadav J.S."/>
            <person name="Pangilinan J."/>
            <person name="Larsson K.H."/>
            <person name="Matsuura K."/>
            <person name="Barry K."/>
            <person name="Labutti K."/>
            <person name="Kuo R."/>
            <person name="Ohm R.A."/>
            <person name="Bhattacharya S.S."/>
            <person name="Shirouzu T."/>
            <person name="Yoshinaga Y."/>
            <person name="Martin F.M."/>
            <person name="Grigoriev I.V."/>
            <person name="Hibbett D.S."/>
        </authorList>
    </citation>
    <scope>NUCLEOTIDE SEQUENCE [LARGE SCALE GENOMIC DNA]</scope>
    <source>
        <strain evidence="1 2">CBS 109695</strain>
    </source>
</reference>
<dbReference type="AlphaFoldDB" id="A0A165X0E8"/>
<accession>A0A165X0E8</accession>
<evidence type="ECO:0000313" key="1">
    <source>
        <dbReference type="EMBL" id="KZP08075.1"/>
    </source>
</evidence>
<protein>
    <submittedName>
        <fullName evidence="1">Uncharacterized protein</fullName>
    </submittedName>
</protein>
<evidence type="ECO:0000313" key="2">
    <source>
        <dbReference type="Proteomes" id="UP000076532"/>
    </source>
</evidence>
<sequence length="151" mass="16692">MTGLSQLSLHDRSKRYADTGRFHSGDISSICELLIPRWILPKLKRFSITGPPQMSCIYLALMVGSRWRPAAGDLVCIGSVEVNYSEPCAHAKSSITHIPAHIESRESGRALALLRQYRSEGLWVVGSPVDEGECIECIKMLGYNAFGPDED</sequence>
<organism evidence="1 2">
    <name type="scientific">Athelia psychrophila</name>
    <dbReference type="NCBI Taxonomy" id="1759441"/>
    <lineage>
        <taxon>Eukaryota</taxon>
        <taxon>Fungi</taxon>
        <taxon>Dikarya</taxon>
        <taxon>Basidiomycota</taxon>
        <taxon>Agaricomycotina</taxon>
        <taxon>Agaricomycetes</taxon>
        <taxon>Agaricomycetidae</taxon>
        <taxon>Atheliales</taxon>
        <taxon>Atheliaceae</taxon>
        <taxon>Athelia</taxon>
    </lineage>
</organism>
<keyword evidence="2" id="KW-1185">Reference proteome</keyword>
<dbReference type="EMBL" id="KV417731">
    <property type="protein sequence ID" value="KZP08075.1"/>
    <property type="molecule type" value="Genomic_DNA"/>
</dbReference>
<dbReference type="Proteomes" id="UP000076532">
    <property type="component" value="Unassembled WGS sequence"/>
</dbReference>
<gene>
    <name evidence="1" type="ORF">FIBSPDRAFT_269787</name>
</gene>